<organism evidence="2 3">
    <name type="scientific">Cetraspora pellucida</name>
    <dbReference type="NCBI Taxonomy" id="1433469"/>
    <lineage>
        <taxon>Eukaryota</taxon>
        <taxon>Fungi</taxon>
        <taxon>Fungi incertae sedis</taxon>
        <taxon>Mucoromycota</taxon>
        <taxon>Glomeromycotina</taxon>
        <taxon>Glomeromycetes</taxon>
        <taxon>Diversisporales</taxon>
        <taxon>Gigasporaceae</taxon>
        <taxon>Cetraspora</taxon>
    </lineage>
</organism>
<dbReference type="AlphaFoldDB" id="A0A9N9KF41"/>
<dbReference type="EMBL" id="CAJVQA010056685">
    <property type="protein sequence ID" value="CAG8825984.1"/>
    <property type="molecule type" value="Genomic_DNA"/>
</dbReference>
<proteinExistence type="predicted"/>
<protein>
    <submittedName>
        <fullName evidence="2">475_t:CDS:1</fullName>
    </submittedName>
</protein>
<dbReference type="Proteomes" id="UP000789759">
    <property type="component" value="Unassembled WGS sequence"/>
</dbReference>
<gene>
    <name evidence="2" type="ORF">CPELLU_LOCUS20168</name>
</gene>
<name>A0A9N9KF41_9GLOM</name>
<sequence>KSDNKTKTNKNNTNNEIADIKKIIIESLKNKENEISNLKSNINELISKNNKLEEENKILKKILKKLIIIQTQLHLFLITKEVEKIKSAHAAIVSVYNLKNNITEFVIKDIIIQKHNTVTNHINNINRDINKYLIHNKLSKSIIDTSMNNIFNQ</sequence>
<dbReference type="SUPFAM" id="SSF58026">
    <property type="entry name" value="Delta-sleep-inducing peptide immunoreactive peptide"/>
    <property type="match status" value="1"/>
</dbReference>
<evidence type="ECO:0000256" key="1">
    <source>
        <dbReference type="SAM" id="Coils"/>
    </source>
</evidence>
<keyword evidence="1" id="KW-0175">Coiled coil</keyword>
<comment type="caution">
    <text evidence="2">The sequence shown here is derived from an EMBL/GenBank/DDBJ whole genome shotgun (WGS) entry which is preliminary data.</text>
</comment>
<reference evidence="2" key="1">
    <citation type="submission" date="2021-06" db="EMBL/GenBank/DDBJ databases">
        <authorList>
            <person name="Kallberg Y."/>
            <person name="Tangrot J."/>
            <person name="Rosling A."/>
        </authorList>
    </citation>
    <scope>NUCLEOTIDE SEQUENCE</scope>
    <source>
        <strain evidence="2">FL966</strain>
    </source>
</reference>
<evidence type="ECO:0000313" key="3">
    <source>
        <dbReference type="Proteomes" id="UP000789759"/>
    </source>
</evidence>
<evidence type="ECO:0000313" key="2">
    <source>
        <dbReference type="EMBL" id="CAG8825984.1"/>
    </source>
</evidence>
<feature type="non-terminal residue" evidence="2">
    <location>
        <position position="153"/>
    </location>
</feature>
<feature type="coiled-coil region" evidence="1">
    <location>
        <begin position="21"/>
        <end position="69"/>
    </location>
</feature>
<keyword evidence="3" id="KW-1185">Reference proteome</keyword>
<accession>A0A9N9KF41</accession>